<comment type="caution">
    <text evidence="1">The sequence shown here is derived from an EMBL/GenBank/DDBJ whole genome shotgun (WGS) entry which is preliminary data.</text>
</comment>
<protein>
    <submittedName>
        <fullName evidence="1">Uncharacterized protein</fullName>
    </submittedName>
</protein>
<proteinExistence type="predicted"/>
<evidence type="ECO:0000313" key="1">
    <source>
        <dbReference type="EMBL" id="MCS0582077.1"/>
    </source>
</evidence>
<dbReference type="RefSeq" id="WP_258816648.1">
    <property type="nucleotide sequence ID" value="NZ_JANUGW010000006.1"/>
</dbReference>
<evidence type="ECO:0000313" key="2">
    <source>
        <dbReference type="Proteomes" id="UP001204151"/>
    </source>
</evidence>
<name>A0ABT1ZQ96_9BURK</name>
<accession>A0ABT1ZQ96</accession>
<keyword evidence="2" id="KW-1185">Reference proteome</keyword>
<dbReference type="EMBL" id="JANUGW010000006">
    <property type="protein sequence ID" value="MCS0582077.1"/>
    <property type="molecule type" value="Genomic_DNA"/>
</dbReference>
<reference evidence="1 2" key="1">
    <citation type="submission" date="2022-08" db="EMBL/GenBank/DDBJ databases">
        <title>Reclassification of Massilia species as members of the genera Telluria, Duganella, Pseudoduganella, Mokoshia gen. nov. and Zemynaea gen. nov. using orthogonal and non-orthogonal genome-based approaches.</title>
        <authorList>
            <person name="Bowman J.P."/>
        </authorList>
    </citation>
    <scope>NUCLEOTIDE SEQUENCE [LARGE SCALE GENOMIC DNA]</scope>
    <source>
        <strain evidence="1 2">JCM 31316</strain>
    </source>
</reference>
<organism evidence="1 2">
    <name type="scientific">Massilia pinisoli</name>
    <dbReference type="NCBI Taxonomy" id="1772194"/>
    <lineage>
        <taxon>Bacteria</taxon>
        <taxon>Pseudomonadati</taxon>
        <taxon>Pseudomonadota</taxon>
        <taxon>Betaproteobacteria</taxon>
        <taxon>Burkholderiales</taxon>
        <taxon>Oxalobacteraceae</taxon>
        <taxon>Telluria group</taxon>
        <taxon>Massilia</taxon>
    </lineage>
</organism>
<sequence>MKGVIKQVVAGPLRVGVRYVLQRPALKKRLRDMVTRMPRLHSLAMRVMFEAPVRARSRISGDEKNLSPQGRRMHRALKRAIAIQRR</sequence>
<gene>
    <name evidence="1" type="ORF">NX784_10785</name>
</gene>
<dbReference type="Proteomes" id="UP001204151">
    <property type="component" value="Unassembled WGS sequence"/>
</dbReference>